<dbReference type="EMBL" id="FNQT01000001">
    <property type="protein sequence ID" value="SDZ92214.1"/>
    <property type="molecule type" value="Genomic_DNA"/>
</dbReference>
<organism evidence="3 4">
    <name type="scientific">Haloplanus vescus</name>
    <dbReference type="NCBI Taxonomy" id="555874"/>
    <lineage>
        <taxon>Archaea</taxon>
        <taxon>Methanobacteriati</taxon>
        <taxon>Methanobacteriota</taxon>
        <taxon>Stenosarchaea group</taxon>
        <taxon>Halobacteria</taxon>
        <taxon>Halobacteriales</taxon>
        <taxon>Haloferacaceae</taxon>
        <taxon>Haloplanus</taxon>
    </lineage>
</organism>
<feature type="region of interest" description="Disordered" evidence="1">
    <location>
        <begin position="99"/>
        <end position="120"/>
    </location>
</feature>
<accession>A0A1H3X0L8</accession>
<name>A0A1H3X0L8_9EURY</name>
<gene>
    <name evidence="3" type="ORF">SAMN04488065_1235</name>
</gene>
<feature type="domain" description="HTH marR-type" evidence="2">
    <location>
        <begin position="24"/>
        <end position="71"/>
    </location>
</feature>
<dbReference type="SUPFAM" id="SSF46785">
    <property type="entry name" value="Winged helix' DNA-binding domain"/>
    <property type="match status" value="1"/>
</dbReference>
<dbReference type="InterPro" id="IPR036388">
    <property type="entry name" value="WH-like_DNA-bd_sf"/>
</dbReference>
<evidence type="ECO:0000256" key="1">
    <source>
        <dbReference type="SAM" id="MobiDB-lite"/>
    </source>
</evidence>
<dbReference type="AlphaFoldDB" id="A0A1H3X0L8"/>
<dbReference type="Gene3D" id="1.10.10.10">
    <property type="entry name" value="Winged helix-like DNA-binding domain superfamily/Winged helix DNA-binding domain"/>
    <property type="match status" value="1"/>
</dbReference>
<dbReference type="RefSeq" id="WP_092632940.1">
    <property type="nucleotide sequence ID" value="NZ_FNQT01000001.1"/>
</dbReference>
<dbReference type="InterPro" id="IPR036390">
    <property type="entry name" value="WH_DNA-bd_sf"/>
</dbReference>
<feature type="region of interest" description="Disordered" evidence="1">
    <location>
        <begin position="1"/>
        <end position="22"/>
    </location>
</feature>
<dbReference type="Proteomes" id="UP000236755">
    <property type="component" value="Unassembled WGS sequence"/>
</dbReference>
<dbReference type="OrthoDB" id="195563at2157"/>
<evidence type="ECO:0000259" key="2">
    <source>
        <dbReference type="Pfam" id="PF12802"/>
    </source>
</evidence>
<evidence type="ECO:0000313" key="4">
    <source>
        <dbReference type="Proteomes" id="UP000236755"/>
    </source>
</evidence>
<dbReference type="Pfam" id="PF12802">
    <property type="entry name" value="MarR_2"/>
    <property type="match status" value="1"/>
</dbReference>
<keyword evidence="4" id="KW-1185">Reference proteome</keyword>
<proteinExistence type="predicted"/>
<dbReference type="InterPro" id="IPR000835">
    <property type="entry name" value="HTH_MarR-typ"/>
</dbReference>
<feature type="compositionally biased region" description="Basic and acidic residues" evidence="1">
    <location>
        <begin position="1"/>
        <end position="10"/>
    </location>
</feature>
<dbReference type="GO" id="GO:0003700">
    <property type="term" value="F:DNA-binding transcription factor activity"/>
    <property type="evidence" value="ECO:0007669"/>
    <property type="project" value="InterPro"/>
</dbReference>
<sequence length="120" mass="13104">MPIDAERFEALDDDDGATSPGTNAHELLSFLESNPDQAFTQSELAAATSVTKGSLGPTLVRLRDAGHVEHRGNYWRISDHARSVTAATNHASDVAASYEDEPPAYDEWQAHAVDPRETRE</sequence>
<reference evidence="3 4" key="1">
    <citation type="submission" date="2016-10" db="EMBL/GenBank/DDBJ databases">
        <authorList>
            <person name="de Groot N.N."/>
        </authorList>
    </citation>
    <scope>NUCLEOTIDE SEQUENCE [LARGE SCALE GENOMIC DNA]</scope>
    <source>
        <strain evidence="3 4">CGMCC 1.8712</strain>
    </source>
</reference>
<evidence type="ECO:0000313" key="3">
    <source>
        <dbReference type="EMBL" id="SDZ92214.1"/>
    </source>
</evidence>
<dbReference type="STRING" id="555874.SAMN04488065_1235"/>
<protein>
    <recommendedName>
        <fullName evidence="2">HTH marR-type domain-containing protein</fullName>
    </recommendedName>
</protein>